<keyword evidence="3" id="KW-1185">Reference proteome</keyword>
<reference evidence="2 3" key="2">
    <citation type="submission" date="2018-11" db="EMBL/GenBank/DDBJ databases">
        <authorList>
            <consortium name="Pathogen Informatics"/>
        </authorList>
    </citation>
    <scope>NUCLEOTIDE SEQUENCE [LARGE SCALE GENOMIC DNA]</scope>
</reference>
<evidence type="ECO:0000313" key="3">
    <source>
        <dbReference type="Proteomes" id="UP000280834"/>
    </source>
</evidence>
<feature type="chain" id="PRO_5043130842" evidence="1">
    <location>
        <begin position="28"/>
        <end position="110"/>
    </location>
</feature>
<keyword evidence="1" id="KW-0732">Signal</keyword>
<evidence type="ECO:0000313" key="2">
    <source>
        <dbReference type="EMBL" id="VDO29277.1"/>
    </source>
</evidence>
<sequence>MMFTKFDFKILIFISNLLLLYFSKQDSKSNVHEEIAFFNSSTNAGHNSKAHHKLPKERFRVQSLNHSLCMIVLSLMLIDLEKKKDEKPETEKQMKRTTVSFCSSIPYINC</sequence>
<reference evidence="4" key="1">
    <citation type="submission" date="2017-02" db="UniProtKB">
        <authorList>
            <consortium name="WormBaseParasite"/>
        </authorList>
    </citation>
    <scope>IDENTIFICATION</scope>
</reference>
<protein>
    <submittedName>
        <fullName evidence="2 4">Uncharacterized protein</fullName>
    </submittedName>
</protein>
<proteinExistence type="predicted"/>
<evidence type="ECO:0000256" key="1">
    <source>
        <dbReference type="SAM" id="SignalP"/>
    </source>
</evidence>
<feature type="signal peptide" evidence="1">
    <location>
        <begin position="1"/>
        <end position="27"/>
    </location>
</feature>
<name>A0A0R3QSK9_9BILA</name>
<dbReference type="WBParaSite" id="BTMF_0001071101-mRNA-1">
    <property type="protein sequence ID" value="BTMF_0001071101-mRNA-1"/>
    <property type="gene ID" value="BTMF_0001071101"/>
</dbReference>
<dbReference type="EMBL" id="UZAG01016572">
    <property type="protein sequence ID" value="VDO29277.1"/>
    <property type="molecule type" value="Genomic_DNA"/>
</dbReference>
<evidence type="ECO:0000313" key="4">
    <source>
        <dbReference type="WBParaSite" id="BTMF_0001071101-mRNA-1"/>
    </source>
</evidence>
<gene>
    <name evidence="2" type="ORF">BTMF_LOCUS8742</name>
</gene>
<dbReference type="Proteomes" id="UP000280834">
    <property type="component" value="Unassembled WGS sequence"/>
</dbReference>
<accession>A0A0R3QSK9</accession>
<dbReference type="AlphaFoldDB" id="A0A0R3QSK9"/>
<organism evidence="4">
    <name type="scientific">Brugia timori</name>
    <dbReference type="NCBI Taxonomy" id="42155"/>
    <lineage>
        <taxon>Eukaryota</taxon>
        <taxon>Metazoa</taxon>
        <taxon>Ecdysozoa</taxon>
        <taxon>Nematoda</taxon>
        <taxon>Chromadorea</taxon>
        <taxon>Rhabditida</taxon>
        <taxon>Spirurina</taxon>
        <taxon>Spiruromorpha</taxon>
        <taxon>Filarioidea</taxon>
        <taxon>Onchocercidae</taxon>
        <taxon>Brugia</taxon>
    </lineage>
</organism>